<dbReference type="Pfam" id="PF19493">
    <property type="entry name" value="Trypco1"/>
    <property type="match status" value="1"/>
</dbReference>
<dbReference type="OrthoDB" id="4828173at2"/>
<keyword evidence="3" id="KW-1185">Reference proteome</keyword>
<dbReference type="STRING" id="1045773.SAMN05216555_10725"/>
<name>A0A1G8QXU7_9MICC</name>
<dbReference type="EMBL" id="FNEI01000007">
    <property type="protein sequence ID" value="SDJ09564.1"/>
    <property type="molecule type" value="Genomic_DNA"/>
</dbReference>
<gene>
    <name evidence="2" type="ORF">SAMN05216555_10725</name>
</gene>
<evidence type="ECO:0000313" key="3">
    <source>
        <dbReference type="Proteomes" id="UP000182130"/>
    </source>
</evidence>
<organism evidence="2 3">
    <name type="scientific">Arthrobacter cupressi</name>
    <dbReference type="NCBI Taxonomy" id="1045773"/>
    <lineage>
        <taxon>Bacteria</taxon>
        <taxon>Bacillati</taxon>
        <taxon>Actinomycetota</taxon>
        <taxon>Actinomycetes</taxon>
        <taxon>Micrococcales</taxon>
        <taxon>Micrococcaceae</taxon>
        <taxon>Arthrobacter</taxon>
    </lineage>
</organism>
<evidence type="ECO:0000259" key="1">
    <source>
        <dbReference type="Pfam" id="PF19493"/>
    </source>
</evidence>
<proteinExistence type="predicted"/>
<sequence>MTLIEYTTDCGGTVVVEVTAGTRPLTRGGDHAADPTGVFTRAQQTFERALSNVRPAVQGVINELLSIEHRPDEVCVEFGIDLHAEAGAFIAAASAKSNFNVTMTWKRSLEE</sequence>
<accession>A0A1G8QXU7</accession>
<dbReference type="InterPro" id="IPR045794">
    <property type="entry name" value="Trypco1"/>
</dbReference>
<dbReference type="AlphaFoldDB" id="A0A1G8QXU7"/>
<dbReference type="Proteomes" id="UP000182130">
    <property type="component" value="Unassembled WGS sequence"/>
</dbReference>
<protein>
    <recommendedName>
        <fullName evidence="1">Trypsin-co-occurring domain-containing protein</fullName>
    </recommendedName>
</protein>
<feature type="domain" description="Trypsin-co-occurring" evidence="1">
    <location>
        <begin position="8"/>
        <end position="107"/>
    </location>
</feature>
<dbReference type="NCBIfam" id="NF041216">
    <property type="entry name" value="CU044_2847_fam"/>
    <property type="match status" value="1"/>
</dbReference>
<evidence type="ECO:0000313" key="2">
    <source>
        <dbReference type="EMBL" id="SDJ09564.1"/>
    </source>
</evidence>
<reference evidence="3" key="1">
    <citation type="submission" date="2016-10" db="EMBL/GenBank/DDBJ databases">
        <authorList>
            <person name="Varghese N."/>
            <person name="Submissions S."/>
        </authorList>
    </citation>
    <scope>NUCLEOTIDE SEQUENCE [LARGE SCALE GENOMIC DNA]</scope>
    <source>
        <strain evidence="3">CGMCC 1.10783</strain>
    </source>
</reference>
<dbReference type="RefSeq" id="WP_074588808.1">
    <property type="nucleotide sequence ID" value="NZ_FNEI01000007.1"/>
</dbReference>